<dbReference type="Proteomes" id="UP000134564">
    <property type="component" value="Genome"/>
</dbReference>
<gene>
    <name evidence="1" type="primary">ORF2b'</name>
</gene>
<dbReference type="GeneID" id="24404793"/>
<evidence type="ECO:0000313" key="5">
    <source>
        <dbReference type="Proteomes" id="UP000134564"/>
    </source>
</evidence>
<dbReference type="KEGG" id="vg:24404793"/>
<name>A0A0G2UH69_9NIDO</name>
<evidence type="ECO:0000313" key="3">
    <source>
        <dbReference type="EMBL" id="AKI29958.1"/>
    </source>
</evidence>
<dbReference type="EMBL" id="KR139840">
    <property type="protein sequence ID" value="AKI29958.1"/>
    <property type="molecule type" value="Genomic_RNA"/>
</dbReference>
<organism evidence="1 4">
    <name type="scientific">Pebjah virus</name>
    <dbReference type="NCBI Taxonomy" id="1658615"/>
    <lineage>
        <taxon>Viruses</taxon>
        <taxon>Riboviria</taxon>
        <taxon>Orthornavirae</taxon>
        <taxon>Pisuviricota</taxon>
        <taxon>Pisoniviricetes</taxon>
        <taxon>Nidovirales</taxon>
        <taxon>Arnidovirineae</taxon>
        <taxon>Arteriviridae</taxon>
        <taxon>Simarterivirinae</taxon>
        <taxon>Iotaarterivirus</taxon>
        <taxon>Peiartevirus</taxon>
        <taxon>Iotaarterivirus pejah</taxon>
    </lineage>
</organism>
<evidence type="ECO:0000313" key="6">
    <source>
        <dbReference type="Proteomes" id="UP000152684"/>
    </source>
</evidence>
<evidence type="ECO:0000313" key="4">
    <source>
        <dbReference type="Proteomes" id="UP000128650"/>
    </source>
</evidence>
<evidence type="ECO:0000313" key="2">
    <source>
        <dbReference type="EMBL" id="AKI29943.1"/>
    </source>
</evidence>
<dbReference type="EMBL" id="KR139839">
    <property type="protein sequence ID" value="AKI29943.1"/>
    <property type="molecule type" value="Genomic_RNA"/>
</dbReference>
<dbReference type="EMBL" id="KR139838">
    <property type="protein sequence ID" value="AKI29928.1"/>
    <property type="molecule type" value="Genomic_RNA"/>
</dbReference>
<dbReference type="Proteomes" id="UP000128650">
    <property type="component" value="Genome"/>
</dbReference>
<protein>
    <submittedName>
        <fullName evidence="1">ORF2b' protein</fullName>
    </submittedName>
</protein>
<evidence type="ECO:0000313" key="1">
    <source>
        <dbReference type="EMBL" id="AKI29928.1"/>
    </source>
</evidence>
<dbReference type="Proteomes" id="UP000152684">
    <property type="component" value="Segment"/>
</dbReference>
<sequence>MMATNFISHWKRCPNSAIMASSRGPTTQCRWSICSYFKRPTCLGSTVSTTRT</sequence>
<proteinExistence type="predicted"/>
<reference evidence="4 5" key="1">
    <citation type="journal article" date="2015" name="J. Virol.">
        <title>Historical Outbreaks of Simian Hemorrhagic Fever in Captive Macaques Were Caused by Distinct Arteriviruses.</title>
        <authorList>
            <person name="Lauck M."/>
            <person name="Alkhovsky S.V."/>
            <person name="Bao Y."/>
            <person name="Bailey A.L."/>
            <person name="Shevtsova Z.V."/>
            <person name="Shchetinin A.M."/>
            <person name="Vishnevskaya T.V."/>
            <person name="Lackemeyer M.G."/>
            <person name="Postnikova E."/>
            <person name="Mazur S."/>
            <person name="Wada J."/>
            <person name="Radoshitzky S.R."/>
            <person name="Friedrich T.C."/>
            <person name="Lapin B.A."/>
            <person name="Deriabin P.G."/>
            <person name="Jahrling P.B."/>
            <person name="Goldberg T.L."/>
            <person name="O'Connor D.H."/>
            <person name="Kuhn J.H."/>
        </authorList>
    </citation>
    <scope>NUCLEOTIDE SEQUENCE [LARGE SCALE GENOMIC DNA]</scope>
    <source>
        <strain evidence="3">F1167</strain>
        <strain evidence="1">F628</strain>
        <strain evidence="2">I621</strain>
    </source>
</reference>
<keyword evidence="6" id="KW-1185">Reference proteome</keyword>
<dbReference type="RefSeq" id="YP_009140479.1">
    <property type="nucleotide sequence ID" value="NC_027124.1"/>
</dbReference>
<accession>A0A0G2UH69</accession>